<dbReference type="InterPro" id="IPR022346">
    <property type="entry name" value="T2SS_GspH"/>
</dbReference>
<evidence type="ECO:0000259" key="12">
    <source>
        <dbReference type="Pfam" id="PF12019"/>
    </source>
</evidence>
<feature type="transmembrane region" description="Helical" evidence="11">
    <location>
        <begin position="20"/>
        <end position="44"/>
    </location>
</feature>
<dbReference type="GO" id="GO:0015628">
    <property type="term" value="P:protein secretion by the type II secretion system"/>
    <property type="evidence" value="ECO:0007669"/>
    <property type="project" value="InterPro"/>
</dbReference>
<keyword evidence="8 11" id="KW-0472">Membrane</keyword>
<evidence type="ECO:0000256" key="5">
    <source>
        <dbReference type="ARBA" id="ARBA00022519"/>
    </source>
</evidence>
<evidence type="ECO:0000256" key="9">
    <source>
        <dbReference type="ARBA" id="ARBA00025772"/>
    </source>
</evidence>
<dbReference type="NCBIfam" id="TIGR02532">
    <property type="entry name" value="IV_pilin_GFxxxE"/>
    <property type="match status" value="1"/>
</dbReference>
<evidence type="ECO:0000256" key="11">
    <source>
        <dbReference type="SAM" id="Phobius"/>
    </source>
</evidence>
<dbReference type="Proteomes" id="UP000321199">
    <property type="component" value="Chromosome"/>
</dbReference>
<dbReference type="Gene3D" id="3.55.40.10">
    <property type="entry name" value="minor pseudopilin epsh domain"/>
    <property type="match status" value="1"/>
</dbReference>
<dbReference type="AlphaFoldDB" id="A0A5B8RVZ6"/>
<keyword evidence="6 11" id="KW-0812">Transmembrane</keyword>
<dbReference type="OrthoDB" id="8592199at2"/>
<keyword evidence="7 11" id="KW-1133">Transmembrane helix</keyword>
<dbReference type="GO" id="GO:0005886">
    <property type="term" value="C:plasma membrane"/>
    <property type="evidence" value="ECO:0007669"/>
    <property type="project" value="UniProtKB-SubCell"/>
</dbReference>
<dbReference type="KEGG" id="cof:FOZ74_12175"/>
<evidence type="ECO:0000256" key="6">
    <source>
        <dbReference type="ARBA" id="ARBA00022692"/>
    </source>
</evidence>
<accession>A0A5B8RVZ6</accession>
<proteinExistence type="inferred from homology"/>
<dbReference type="InterPro" id="IPR045584">
    <property type="entry name" value="Pilin-like"/>
</dbReference>
<dbReference type="SUPFAM" id="SSF54523">
    <property type="entry name" value="Pili subunits"/>
    <property type="match status" value="1"/>
</dbReference>
<name>A0A5B8RVZ6_9BURK</name>
<feature type="domain" description="General secretion pathway GspH" evidence="12">
    <location>
        <begin position="56"/>
        <end position="159"/>
    </location>
</feature>
<comment type="similarity">
    <text evidence="9">Belongs to the GSP H family.</text>
</comment>
<protein>
    <recommendedName>
        <fullName evidence="2">Type II secretion system protein H</fullName>
    </recommendedName>
    <alternativeName>
        <fullName evidence="10">General secretion pathway protein H</fullName>
    </alternativeName>
</protein>
<keyword evidence="4" id="KW-0488">Methylation</keyword>
<evidence type="ECO:0000256" key="2">
    <source>
        <dbReference type="ARBA" id="ARBA00021549"/>
    </source>
</evidence>
<gene>
    <name evidence="13" type="ORF">FOZ74_12175</name>
</gene>
<evidence type="ECO:0000313" key="13">
    <source>
        <dbReference type="EMBL" id="QEA13726.1"/>
    </source>
</evidence>
<evidence type="ECO:0000256" key="3">
    <source>
        <dbReference type="ARBA" id="ARBA00022475"/>
    </source>
</evidence>
<evidence type="ECO:0000256" key="1">
    <source>
        <dbReference type="ARBA" id="ARBA00004377"/>
    </source>
</evidence>
<dbReference type="EMBL" id="CP042344">
    <property type="protein sequence ID" value="QEA13726.1"/>
    <property type="molecule type" value="Genomic_DNA"/>
</dbReference>
<evidence type="ECO:0000256" key="7">
    <source>
        <dbReference type="ARBA" id="ARBA00022989"/>
    </source>
</evidence>
<reference evidence="13 14" key="1">
    <citation type="submission" date="2019-07" db="EMBL/GenBank/DDBJ databases">
        <title>Complete genome sequence of Comamonas sp. NLF 7-7 isolated from livestock.</title>
        <authorList>
            <person name="Kim D.H."/>
            <person name="Kim J.G."/>
        </authorList>
    </citation>
    <scope>NUCLEOTIDE SEQUENCE [LARGE SCALE GENOMIC DNA]</scope>
    <source>
        <strain evidence="13 14">NLF 7-7</strain>
    </source>
</reference>
<evidence type="ECO:0000256" key="4">
    <source>
        <dbReference type="ARBA" id="ARBA00022481"/>
    </source>
</evidence>
<keyword evidence="3" id="KW-1003">Cell membrane</keyword>
<evidence type="ECO:0000313" key="14">
    <source>
        <dbReference type="Proteomes" id="UP000321199"/>
    </source>
</evidence>
<evidence type="ECO:0000256" key="10">
    <source>
        <dbReference type="ARBA" id="ARBA00030775"/>
    </source>
</evidence>
<keyword evidence="5" id="KW-0997">Cell inner membrane</keyword>
<comment type="subcellular location">
    <subcellularLocation>
        <location evidence="1">Cell inner membrane</location>
        <topology evidence="1">Single-pass membrane protein</topology>
    </subcellularLocation>
</comment>
<dbReference type="RefSeq" id="WP_146913316.1">
    <property type="nucleotide sequence ID" value="NZ_CP042344.1"/>
</dbReference>
<dbReference type="InterPro" id="IPR012902">
    <property type="entry name" value="N_methyl_site"/>
</dbReference>
<dbReference type="GO" id="GO:0015627">
    <property type="term" value="C:type II protein secretion system complex"/>
    <property type="evidence" value="ECO:0007669"/>
    <property type="project" value="InterPro"/>
</dbReference>
<sequence length="177" mass="18669">MPLLPFSCAGVPRQARSQSGFTVIELLVTVAILAVLAALAAPSFNPIIERWRVRGAAEDLQSTIYYARSEAIKRGGGIVIDATGGWSQGWKVGLTSGGAPLREFEALRRVSATQSSSKTKLYVDRWGMVSETDGGVAAAMSILVKPEGKDDGDSSAIRLCIAEGSRVFQKSHGAACA</sequence>
<dbReference type="Pfam" id="PF12019">
    <property type="entry name" value="GspH"/>
    <property type="match status" value="1"/>
</dbReference>
<evidence type="ECO:0000256" key="8">
    <source>
        <dbReference type="ARBA" id="ARBA00023136"/>
    </source>
</evidence>
<dbReference type="Pfam" id="PF07963">
    <property type="entry name" value="N_methyl"/>
    <property type="match status" value="1"/>
</dbReference>
<keyword evidence="14" id="KW-1185">Reference proteome</keyword>
<organism evidence="13 14">
    <name type="scientific">Comamonas flocculans</name>
    <dbReference type="NCBI Taxonomy" id="2597701"/>
    <lineage>
        <taxon>Bacteria</taxon>
        <taxon>Pseudomonadati</taxon>
        <taxon>Pseudomonadota</taxon>
        <taxon>Betaproteobacteria</taxon>
        <taxon>Burkholderiales</taxon>
        <taxon>Comamonadaceae</taxon>
        <taxon>Comamonas</taxon>
    </lineage>
</organism>